<evidence type="ECO:0000256" key="5">
    <source>
        <dbReference type="ARBA" id="ARBA00023277"/>
    </source>
</evidence>
<evidence type="ECO:0000256" key="9">
    <source>
        <dbReference type="PROSITE-ProRule" id="PRU10057"/>
    </source>
</evidence>
<name>A0ABR3GQQ6_9PEZI</name>
<sequence length="439" mass="45828">MKGIVIAGALMVTPFVSAQAAQWGQCGGTGWNGPTSCVSGSVCTKVNDFYSQCIPGTAAPPVTTPTNPGGPVTSAPPTASGNPFAGKKQWANPYYASEVSNIAMPSLVAAGKAALAVKAGLVAKVPSFTWLDTRDKVPSVRTYLASIKAAGVGNTIAPFVVYDLPDRDCAAAASNGELSIANGGAALYRGYIDSIRAILIDFPEIPIVLVIEPDSLANTVTNMGVAKCASAAASYKDLTVYAIKQLALPNVSMYLDGGHGGWLGWPLNLPPAATMYGQIYKNAGSPKQLRGLATNVANYNAWTIGTCPGYTAPNINCDEKRYINAMAPALASAGWPNAKFIIDQSRSGRQPTSQIEQGDWCNQVNTGFGIRPDTAPTDALVDAFVWVKPGGESDGTSNTASARYDFHCGLADAVTPAPEAGTWFQAFFEQLLNNANPAF</sequence>
<evidence type="ECO:0000256" key="3">
    <source>
        <dbReference type="ARBA" id="ARBA00023001"/>
    </source>
</evidence>
<keyword evidence="3 10" id="KW-0136">Cellulose degradation</keyword>
<accession>A0ABR3GQQ6</accession>
<keyword evidence="7 10" id="KW-0624">Polysaccharide degradation</keyword>
<feature type="compositionally biased region" description="Low complexity" evidence="11">
    <location>
        <begin position="60"/>
        <end position="73"/>
    </location>
</feature>
<dbReference type="Gene3D" id="3.20.20.40">
    <property type="entry name" value="1, 4-beta cellobiohydrolase"/>
    <property type="match status" value="1"/>
</dbReference>
<proteinExistence type="inferred from homology"/>
<dbReference type="PROSITE" id="PS00656">
    <property type="entry name" value="GLYCOSYL_HYDROL_F6_2"/>
    <property type="match status" value="1"/>
</dbReference>
<feature type="chain" id="PRO_5044982897" description="Glucanase" evidence="10">
    <location>
        <begin position="19"/>
        <end position="439"/>
    </location>
</feature>
<evidence type="ECO:0000259" key="12">
    <source>
        <dbReference type="PROSITE" id="PS51164"/>
    </source>
</evidence>
<reference evidence="13 14" key="1">
    <citation type="submission" date="2024-02" db="EMBL/GenBank/DDBJ databases">
        <title>Discinaceae phylogenomics.</title>
        <authorList>
            <person name="Dirks A.C."/>
            <person name="James T.Y."/>
        </authorList>
    </citation>
    <scope>NUCLEOTIDE SEQUENCE [LARGE SCALE GENOMIC DNA]</scope>
    <source>
        <strain evidence="13 14">ACD0624</strain>
    </source>
</reference>
<gene>
    <name evidence="13" type="ORF">Q9L58_002712</name>
</gene>
<dbReference type="InterPro" id="IPR036434">
    <property type="entry name" value="Beta_cellobiohydrolase_sf"/>
</dbReference>
<evidence type="ECO:0000256" key="6">
    <source>
        <dbReference type="ARBA" id="ARBA00023295"/>
    </source>
</evidence>
<dbReference type="Pfam" id="PF01341">
    <property type="entry name" value="Glyco_hydro_6"/>
    <property type="match status" value="1"/>
</dbReference>
<feature type="active site" description="Proton donor" evidence="9">
    <location>
        <position position="214"/>
    </location>
</feature>
<keyword evidence="4" id="KW-1015">Disulfide bond</keyword>
<dbReference type="PROSITE" id="PS00655">
    <property type="entry name" value="GLYCOSYL_HYDROL_F6_1"/>
    <property type="match status" value="1"/>
</dbReference>
<keyword evidence="14" id="KW-1185">Reference proteome</keyword>
<dbReference type="SUPFAM" id="SSF51989">
    <property type="entry name" value="Glycosyl hydrolases family 6, cellulases"/>
    <property type="match status" value="1"/>
</dbReference>
<dbReference type="InterPro" id="IPR001524">
    <property type="entry name" value="Glyco_hydro_6_CS"/>
</dbReference>
<feature type="active site" evidence="8">
    <location>
        <position position="168"/>
    </location>
</feature>
<evidence type="ECO:0000256" key="1">
    <source>
        <dbReference type="ARBA" id="ARBA00022729"/>
    </source>
</evidence>
<dbReference type="EMBL" id="JBBBZM010000024">
    <property type="protein sequence ID" value="KAL0638255.1"/>
    <property type="molecule type" value="Genomic_DNA"/>
</dbReference>
<dbReference type="Pfam" id="PF00734">
    <property type="entry name" value="CBM_1"/>
    <property type="match status" value="1"/>
</dbReference>
<dbReference type="SUPFAM" id="SSF57180">
    <property type="entry name" value="Cellulose-binding domain"/>
    <property type="match status" value="1"/>
</dbReference>
<organism evidence="13 14">
    <name type="scientific">Discina gigas</name>
    <dbReference type="NCBI Taxonomy" id="1032678"/>
    <lineage>
        <taxon>Eukaryota</taxon>
        <taxon>Fungi</taxon>
        <taxon>Dikarya</taxon>
        <taxon>Ascomycota</taxon>
        <taxon>Pezizomycotina</taxon>
        <taxon>Pezizomycetes</taxon>
        <taxon>Pezizales</taxon>
        <taxon>Discinaceae</taxon>
        <taxon>Discina</taxon>
    </lineage>
</organism>
<evidence type="ECO:0000256" key="7">
    <source>
        <dbReference type="ARBA" id="ARBA00023326"/>
    </source>
</evidence>
<comment type="caution">
    <text evidence="13">The sequence shown here is derived from an EMBL/GenBank/DDBJ whole genome shotgun (WGS) entry which is preliminary data.</text>
</comment>
<evidence type="ECO:0000256" key="11">
    <source>
        <dbReference type="SAM" id="MobiDB-lite"/>
    </source>
</evidence>
<dbReference type="SMART" id="SM00236">
    <property type="entry name" value="fCBD"/>
    <property type="match status" value="1"/>
</dbReference>
<comment type="similarity">
    <text evidence="10">Belongs to the glycosyl hydrolase family 6.</text>
</comment>
<dbReference type="PROSITE" id="PS00562">
    <property type="entry name" value="CBM1_1"/>
    <property type="match status" value="1"/>
</dbReference>
<evidence type="ECO:0000256" key="4">
    <source>
        <dbReference type="ARBA" id="ARBA00023157"/>
    </source>
</evidence>
<dbReference type="PANTHER" id="PTHR34876:SF4">
    <property type="entry name" value="1,4-BETA-D-GLUCAN CELLOBIOHYDROLASE C-RELATED"/>
    <property type="match status" value="1"/>
</dbReference>
<dbReference type="PROSITE" id="PS51164">
    <property type="entry name" value="CBM1_2"/>
    <property type="match status" value="1"/>
</dbReference>
<evidence type="ECO:0000313" key="14">
    <source>
        <dbReference type="Proteomes" id="UP001447188"/>
    </source>
</evidence>
<feature type="domain" description="CBM1" evidence="12">
    <location>
        <begin position="18"/>
        <end position="54"/>
    </location>
</feature>
<dbReference type="InterPro" id="IPR035971">
    <property type="entry name" value="CBD_sf"/>
</dbReference>
<dbReference type="PANTHER" id="PTHR34876">
    <property type="match status" value="1"/>
</dbReference>
<keyword evidence="1 10" id="KW-0732">Signal</keyword>
<dbReference type="PRINTS" id="PR00733">
    <property type="entry name" value="GLHYDRLASE6"/>
</dbReference>
<protein>
    <recommendedName>
        <fullName evidence="10">Glucanase</fullName>
        <ecNumber evidence="10">3.2.1.-</ecNumber>
    </recommendedName>
</protein>
<evidence type="ECO:0000256" key="10">
    <source>
        <dbReference type="RuleBase" id="RU361186"/>
    </source>
</evidence>
<feature type="signal peptide" evidence="10">
    <location>
        <begin position="1"/>
        <end position="18"/>
    </location>
</feature>
<keyword evidence="6 10" id="KW-0326">Glycosidase</keyword>
<dbReference type="Proteomes" id="UP001447188">
    <property type="component" value="Unassembled WGS sequence"/>
</dbReference>
<dbReference type="PIRSF" id="PIRSF001100">
    <property type="entry name" value="Beta_cellobiohydrolase"/>
    <property type="match status" value="1"/>
</dbReference>
<keyword evidence="2 10" id="KW-0378">Hydrolase</keyword>
<dbReference type="InterPro" id="IPR000254">
    <property type="entry name" value="CBD"/>
</dbReference>
<evidence type="ECO:0000256" key="8">
    <source>
        <dbReference type="PROSITE-ProRule" id="PRU10056"/>
    </source>
</evidence>
<evidence type="ECO:0000256" key="2">
    <source>
        <dbReference type="ARBA" id="ARBA00022801"/>
    </source>
</evidence>
<dbReference type="InterPro" id="IPR016288">
    <property type="entry name" value="Beta_cellobiohydrolase"/>
</dbReference>
<evidence type="ECO:0000313" key="13">
    <source>
        <dbReference type="EMBL" id="KAL0638255.1"/>
    </source>
</evidence>
<keyword evidence="5 10" id="KW-0119">Carbohydrate metabolism</keyword>
<feature type="region of interest" description="Disordered" evidence="11">
    <location>
        <begin position="60"/>
        <end position="81"/>
    </location>
</feature>
<dbReference type="EC" id="3.2.1.-" evidence="10"/>